<feature type="site" description="Deprotonates C-terminal active site Cys" evidence="8">
    <location>
        <position position="24"/>
    </location>
</feature>
<dbReference type="NCBIfam" id="TIGR01068">
    <property type="entry name" value="thioredoxin"/>
    <property type="match status" value="1"/>
</dbReference>
<keyword evidence="12" id="KW-1185">Reference proteome</keyword>
<dbReference type="GO" id="GO:0005829">
    <property type="term" value="C:cytosol"/>
    <property type="evidence" value="ECO:0007669"/>
    <property type="project" value="TreeGrafter"/>
</dbReference>
<comment type="similarity">
    <text evidence="1 7">Belongs to the thioredoxin family.</text>
</comment>
<feature type="site" description="Contributes to redox potential value" evidence="8">
    <location>
        <position position="32"/>
    </location>
</feature>
<feature type="domain" description="Thioredoxin" evidence="10">
    <location>
        <begin position="1"/>
        <end position="105"/>
    </location>
</feature>
<dbReference type="Proteomes" id="UP000275225">
    <property type="component" value="Unassembled WGS sequence"/>
</dbReference>
<evidence type="ECO:0000256" key="6">
    <source>
        <dbReference type="NCBIfam" id="TIGR01068"/>
    </source>
</evidence>
<organism evidence="11 12">
    <name type="scientific">Aeromicrobium camelliae</name>
    <dbReference type="NCBI Taxonomy" id="1538144"/>
    <lineage>
        <taxon>Bacteria</taxon>
        <taxon>Bacillati</taxon>
        <taxon>Actinomycetota</taxon>
        <taxon>Actinomycetes</taxon>
        <taxon>Propionibacteriales</taxon>
        <taxon>Nocardioidaceae</taxon>
        <taxon>Aeromicrobium</taxon>
    </lineage>
</organism>
<dbReference type="PRINTS" id="PR00421">
    <property type="entry name" value="THIOREDOXIN"/>
</dbReference>
<keyword evidence="2" id="KW-0813">Transport</keyword>
<dbReference type="PIRSF" id="PIRSF000077">
    <property type="entry name" value="Thioredoxin"/>
    <property type="match status" value="1"/>
</dbReference>
<dbReference type="SUPFAM" id="SSF52833">
    <property type="entry name" value="Thioredoxin-like"/>
    <property type="match status" value="1"/>
</dbReference>
<feature type="disulfide bond" description="Redox-active" evidence="9">
    <location>
        <begin position="30"/>
        <end position="33"/>
    </location>
</feature>
<dbReference type="CDD" id="cd02947">
    <property type="entry name" value="TRX_family"/>
    <property type="match status" value="1"/>
</dbReference>
<dbReference type="Gene3D" id="3.40.30.10">
    <property type="entry name" value="Glutaredoxin"/>
    <property type="match status" value="1"/>
</dbReference>
<evidence type="ECO:0000256" key="4">
    <source>
        <dbReference type="ARBA" id="ARBA00023157"/>
    </source>
</evidence>
<dbReference type="PANTHER" id="PTHR45663">
    <property type="entry name" value="GEO12009P1"/>
    <property type="match status" value="1"/>
</dbReference>
<dbReference type="RefSeq" id="WP_124237353.1">
    <property type="nucleotide sequence ID" value="NZ_JBHUFI010000008.1"/>
</dbReference>
<evidence type="ECO:0000256" key="3">
    <source>
        <dbReference type="ARBA" id="ARBA00022982"/>
    </source>
</evidence>
<feature type="active site" description="Nucleophile" evidence="8">
    <location>
        <position position="33"/>
    </location>
</feature>
<evidence type="ECO:0000256" key="2">
    <source>
        <dbReference type="ARBA" id="ARBA00022448"/>
    </source>
</evidence>
<protein>
    <recommendedName>
        <fullName evidence="6 7">Thioredoxin</fullName>
    </recommendedName>
</protein>
<feature type="site" description="Contributes to redox potential value" evidence="8">
    <location>
        <position position="31"/>
    </location>
</feature>
<evidence type="ECO:0000256" key="7">
    <source>
        <dbReference type="PIRNR" id="PIRNR000077"/>
    </source>
</evidence>
<evidence type="ECO:0000256" key="9">
    <source>
        <dbReference type="PIRSR" id="PIRSR000077-4"/>
    </source>
</evidence>
<dbReference type="InterPro" id="IPR036249">
    <property type="entry name" value="Thioredoxin-like_sf"/>
</dbReference>
<dbReference type="InterPro" id="IPR005746">
    <property type="entry name" value="Thioredoxin"/>
</dbReference>
<proteinExistence type="inferred from homology"/>
<dbReference type="OrthoDB" id="9790390at2"/>
<evidence type="ECO:0000256" key="8">
    <source>
        <dbReference type="PIRSR" id="PIRSR000077-1"/>
    </source>
</evidence>
<feature type="active site" description="Nucleophile" evidence="8">
    <location>
        <position position="30"/>
    </location>
</feature>
<dbReference type="FunFam" id="3.40.30.10:FF:000155">
    <property type="entry name" value="Thioredoxin"/>
    <property type="match status" value="1"/>
</dbReference>
<dbReference type="InterPro" id="IPR013766">
    <property type="entry name" value="Thioredoxin_domain"/>
</dbReference>
<dbReference type="AlphaFoldDB" id="A0A3N6W5S9"/>
<name>A0A3N6W5S9_9ACTN</name>
<dbReference type="PROSITE" id="PS51352">
    <property type="entry name" value="THIOREDOXIN_2"/>
    <property type="match status" value="1"/>
</dbReference>
<keyword evidence="3" id="KW-0249">Electron transport</keyword>
<evidence type="ECO:0000256" key="5">
    <source>
        <dbReference type="ARBA" id="ARBA00023284"/>
    </source>
</evidence>
<reference evidence="11 12" key="1">
    <citation type="submission" date="2018-11" db="EMBL/GenBank/DDBJ databases">
        <authorList>
            <person name="Li F."/>
        </authorList>
    </citation>
    <scope>NUCLEOTIDE SEQUENCE [LARGE SCALE GENOMIC DNA]</scope>
    <source>
        <strain evidence="11 12">YS17T</strain>
    </source>
</reference>
<evidence type="ECO:0000256" key="1">
    <source>
        <dbReference type="ARBA" id="ARBA00008987"/>
    </source>
</evidence>
<sequence length="123" mass="13423">MSTIDLTKETFESTVTGEGITLVDWWASWCGPCKQFAPVYDAASEQHTDVTFGKIDTEAEQELAAAAQITSIPTLMAFRDGILVFSQPGALPAEALEQVITAVKDLDMDDVRRQIAEQQQASN</sequence>
<dbReference type="GO" id="GO:0015035">
    <property type="term" value="F:protein-disulfide reductase activity"/>
    <property type="evidence" value="ECO:0007669"/>
    <property type="project" value="UniProtKB-UniRule"/>
</dbReference>
<comment type="caution">
    <text evidence="11">The sequence shown here is derived from an EMBL/GenBank/DDBJ whole genome shotgun (WGS) entry which is preliminary data.</text>
</comment>
<accession>A0A3N6W5S9</accession>
<dbReference type="Pfam" id="PF00085">
    <property type="entry name" value="Thioredoxin"/>
    <property type="match status" value="1"/>
</dbReference>
<keyword evidence="4 9" id="KW-1015">Disulfide bond</keyword>
<dbReference type="PANTHER" id="PTHR45663:SF40">
    <property type="entry name" value="THIOREDOXIN 2"/>
    <property type="match status" value="1"/>
</dbReference>
<dbReference type="EMBL" id="RQJX01000016">
    <property type="protein sequence ID" value="RQN02876.1"/>
    <property type="molecule type" value="Genomic_DNA"/>
</dbReference>
<gene>
    <name evidence="11" type="primary">trxA</name>
    <name evidence="11" type="ORF">EHW97_11690</name>
</gene>
<evidence type="ECO:0000313" key="12">
    <source>
        <dbReference type="Proteomes" id="UP000275225"/>
    </source>
</evidence>
<keyword evidence="5 9" id="KW-0676">Redox-active center</keyword>
<evidence type="ECO:0000259" key="10">
    <source>
        <dbReference type="PROSITE" id="PS51352"/>
    </source>
</evidence>
<evidence type="ECO:0000313" key="11">
    <source>
        <dbReference type="EMBL" id="RQN02876.1"/>
    </source>
</evidence>